<dbReference type="AlphaFoldDB" id="A0A168T5X4"/>
<name>A0A168T5X4_ABSGL</name>
<dbReference type="Proteomes" id="UP000078561">
    <property type="component" value="Unassembled WGS sequence"/>
</dbReference>
<reference evidence="1" key="1">
    <citation type="submission" date="2016-04" db="EMBL/GenBank/DDBJ databases">
        <authorList>
            <person name="Evans L.H."/>
            <person name="Alamgir A."/>
            <person name="Owens N."/>
            <person name="Weber N.D."/>
            <person name="Virtaneva K."/>
            <person name="Barbian K."/>
            <person name="Babar A."/>
            <person name="Rosenke K."/>
        </authorList>
    </citation>
    <scope>NUCLEOTIDE SEQUENCE [LARGE SCALE GENOMIC DNA]</scope>
    <source>
        <strain evidence="1">CBS 101.48</strain>
    </source>
</reference>
<protein>
    <submittedName>
        <fullName evidence="1">Uncharacterized protein</fullName>
    </submittedName>
</protein>
<dbReference type="InParanoid" id="A0A168T5X4"/>
<gene>
    <name evidence="1" type="primary">ABSGL_15215.1 scaffold 16088</name>
</gene>
<sequence length="76" mass="8527">MPWFTGQAEWDTGDSGMYKPHGESIQGPALASQLTMRVYCLGYRLVGHFGWCFRQLAAKSRRTMDLGYDSGGARYS</sequence>
<accession>A0A168T5X4</accession>
<keyword evidence="2" id="KW-1185">Reference proteome</keyword>
<evidence type="ECO:0000313" key="2">
    <source>
        <dbReference type="Proteomes" id="UP000078561"/>
    </source>
</evidence>
<dbReference type="EMBL" id="LT555123">
    <property type="protein sequence ID" value="SAM09522.1"/>
    <property type="molecule type" value="Genomic_DNA"/>
</dbReference>
<organism evidence="1">
    <name type="scientific">Absidia glauca</name>
    <name type="common">Pin mould</name>
    <dbReference type="NCBI Taxonomy" id="4829"/>
    <lineage>
        <taxon>Eukaryota</taxon>
        <taxon>Fungi</taxon>
        <taxon>Fungi incertae sedis</taxon>
        <taxon>Mucoromycota</taxon>
        <taxon>Mucoromycotina</taxon>
        <taxon>Mucoromycetes</taxon>
        <taxon>Mucorales</taxon>
        <taxon>Cunninghamellaceae</taxon>
        <taxon>Absidia</taxon>
    </lineage>
</organism>
<evidence type="ECO:0000313" key="1">
    <source>
        <dbReference type="EMBL" id="SAM09522.1"/>
    </source>
</evidence>
<proteinExistence type="predicted"/>